<dbReference type="KEGG" id="cmb:CSW64_07900"/>
<name>A0A2D2AWF0_9CAUL</name>
<dbReference type="OrthoDB" id="482420at2"/>
<evidence type="ECO:0000313" key="3">
    <source>
        <dbReference type="Proteomes" id="UP000228945"/>
    </source>
</evidence>
<dbReference type="InterPro" id="IPR036374">
    <property type="entry name" value="OxRdtase_Mopterin-bd_sf"/>
</dbReference>
<dbReference type="SUPFAM" id="SSF56524">
    <property type="entry name" value="Oxidoreductase molybdopterin-binding domain"/>
    <property type="match status" value="1"/>
</dbReference>
<dbReference type="EMBL" id="CP024201">
    <property type="protein sequence ID" value="ATQ42342.1"/>
    <property type="molecule type" value="Genomic_DNA"/>
</dbReference>
<reference evidence="2 3" key="1">
    <citation type="submission" date="2017-10" db="EMBL/GenBank/DDBJ databases">
        <title>Genome sequence of Caulobacter mirabilis FWC38.</title>
        <authorList>
            <person name="Fiebig A."/>
            <person name="Crosson S."/>
        </authorList>
    </citation>
    <scope>NUCLEOTIDE SEQUENCE [LARGE SCALE GENOMIC DNA]</scope>
    <source>
        <strain evidence="2 3">FWC 38</strain>
    </source>
</reference>
<dbReference type="RefSeq" id="WP_099621599.1">
    <property type="nucleotide sequence ID" value="NZ_CP024201.1"/>
</dbReference>
<keyword evidence="3" id="KW-1185">Reference proteome</keyword>
<gene>
    <name evidence="2" type="ORF">CSW64_07900</name>
</gene>
<feature type="signal peptide" evidence="1">
    <location>
        <begin position="1"/>
        <end position="19"/>
    </location>
</feature>
<dbReference type="Proteomes" id="UP000228945">
    <property type="component" value="Chromosome"/>
</dbReference>
<accession>A0A2D2AWF0</accession>
<evidence type="ECO:0000313" key="2">
    <source>
        <dbReference type="EMBL" id="ATQ42342.1"/>
    </source>
</evidence>
<proteinExistence type="predicted"/>
<feature type="chain" id="PRO_5013877734" evidence="1">
    <location>
        <begin position="20"/>
        <end position="158"/>
    </location>
</feature>
<keyword evidence="1" id="KW-0732">Signal</keyword>
<sequence>MRALLAAAVLLLAPVAAGAQSSSQTLTVTNADGKATIFTAETLKDLPRAKALLGGKRGYEGTTLSSVLREAGVVQGPRLHGKPMAAYVVVVGKDGYRAVLSLAETDPSFRDAPIILADRKDEGPLAENEGPWRLVIGADARPDRGVRQVETVSVVLAP</sequence>
<dbReference type="AlphaFoldDB" id="A0A2D2AWF0"/>
<organism evidence="2 3">
    <name type="scientific">Caulobacter mirabilis</name>
    <dbReference type="NCBI Taxonomy" id="69666"/>
    <lineage>
        <taxon>Bacteria</taxon>
        <taxon>Pseudomonadati</taxon>
        <taxon>Pseudomonadota</taxon>
        <taxon>Alphaproteobacteria</taxon>
        <taxon>Caulobacterales</taxon>
        <taxon>Caulobacteraceae</taxon>
        <taxon>Caulobacter</taxon>
    </lineage>
</organism>
<protein>
    <submittedName>
        <fullName evidence="2">Molybdopterin-dependent oxidoreductase</fullName>
    </submittedName>
</protein>
<dbReference type="Gene3D" id="3.90.420.10">
    <property type="entry name" value="Oxidoreductase, molybdopterin-binding domain"/>
    <property type="match status" value="1"/>
</dbReference>
<evidence type="ECO:0000256" key="1">
    <source>
        <dbReference type="SAM" id="SignalP"/>
    </source>
</evidence>